<accession>A0A0K9P068</accession>
<feature type="domain" description="Large ribosomal subunit protein bL12 oligomerization" evidence="5">
    <location>
        <begin position="94"/>
        <end position="132"/>
    </location>
</feature>
<dbReference type="InterPro" id="IPR000206">
    <property type="entry name" value="Ribosomal_bL12"/>
</dbReference>
<dbReference type="GO" id="GO:0003735">
    <property type="term" value="F:structural constituent of ribosome"/>
    <property type="evidence" value="ECO:0000318"/>
    <property type="project" value="GO_Central"/>
</dbReference>
<dbReference type="Pfam" id="PF16320">
    <property type="entry name" value="Ribosomal_L12_N"/>
    <property type="match status" value="1"/>
</dbReference>
<dbReference type="STRING" id="29655.A0A0K9P068"/>
<proteinExistence type="inferred from homology"/>
<evidence type="ECO:0000256" key="1">
    <source>
        <dbReference type="ARBA" id="ARBA00007197"/>
    </source>
</evidence>
<feature type="domain" description="Large ribosomal subunit protein bL12 C-terminal" evidence="4">
    <location>
        <begin position="157"/>
        <end position="222"/>
    </location>
</feature>
<keyword evidence="7" id="KW-1185">Reference proteome</keyword>
<dbReference type="PANTHER" id="PTHR45987:SF1">
    <property type="entry name" value="50S RIBOSOMAL PROTEIN L7_L12-RELATED"/>
    <property type="match status" value="1"/>
</dbReference>
<name>A0A0K9P068_ZOSMR</name>
<organism evidence="6 7">
    <name type="scientific">Zostera marina</name>
    <name type="common">Eelgrass</name>
    <dbReference type="NCBI Taxonomy" id="29655"/>
    <lineage>
        <taxon>Eukaryota</taxon>
        <taxon>Viridiplantae</taxon>
        <taxon>Streptophyta</taxon>
        <taxon>Embryophyta</taxon>
        <taxon>Tracheophyta</taxon>
        <taxon>Spermatophyta</taxon>
        <taxon>Magnoliopsida</taxon>
        <taxon>Liliopsida</taxon>
        <taxon>Zosteraceae</taxon>
        <taxon>Zostera</taxon>
    </lineage>
</organism>
<dbReference type="FunFam" id="3.30.1390.10:FF:000001">
    <property type="entry name" value="50S ribosomal protein L7/L12"/>
    <property type="match status" value="1"/>
</dbReference>
<reference evidence="7" key="1">
    <citation type="journal article" date="2016" name="Nature">
        <title>The genome of the seagrass Zostera marina reveals angiosperm adaptation to the sea.</title>
        <authorList>
            <person name="Olsen J.L."/>
            <person name="Rouze P."/>
            <person name="Verhelst B."/>
            <person name="Lin Y.-C."/>
            <person name="Bayer T."/>
            <person name="Collen J."/>
            <person name="Dattolo E."/>
            <person name="De Paoli E."/>
            <person name="Dittami S."/>
            <person name="Maumus F."/>
            <person name="Michel G."/>
            <person name="Kersting A."/>
            <person name="Lauritano C."/>
            <person name="Lohaus R."/>
            <person name="Toepel M."/>
            <person name="Tonon T."/>
            <person name="Vanneste K."/>
            <person name="Amirebrahimi M."/>
            <person name="Brakel J."/>
            <person name="Bostroem C."/>
            <person name="Chovatia M."/>
            <person name="Grimwood J."/>
            <person name="Jenkins J.W."/>
            <person name="Jueterbock A."/>
            <person name="Mraz A."/>
            <person name="Stam W.T."/>
            <person name="Tice H."/>
            <person name="Bornberg-Bauer E."/>
            <person name="Green P.J."/>
            <person name="Pearson G.A."/>
            <person name="Procaccini G."/>
            <person name="Duarte C.M."/>
            <person name="Schmutz J."/>
            <person name="Reusch T.B.H."/>
            <person name="Van de Peer Y."/>
        </authorList>
    </citation>
    <scope>NUCLEOTIDE SEQUENCE [LARGE SCALE GENOMIC DNA]</scope>
    <source>
        <strain evidence="7">cv. Finnish</strain>
    </source>
</reference>
<evidence type="ECO:0000313" key="7">
    <source>
        <dbReference type="Proteomes" id="UP000036987"/>
    </source>
</evidence>
<evidence type="ECO:0000259" key="4">
    <source>
        <dbReference type="Pfam" id="PF00542"/>
    </source>
</evidence>
<dbReference type="OrthoDB" id="250175at2759"/>
<dbReference type="GO" id="GO:0006412">
    <property type="term" value="P:translation"/>
    <property type="evidence" value="ECO:0000318"/>
    <property type="project" value="GO_Central"/>
</dbReference>
<dbReference type="Pfam" id="PF00542">
    <property type="entry name" value="Ribosomal_L12"/>
    <property type="match status" value="1"/>
</dbReference>
<dbReference type="InterPro" id="IPR014719">
    <property type="entry name" value="Ribosomal_bL12_C/ClpS-like"/>
</dbReference>
<comment type="similarity">
    <text evidence="1">Belongs to the bacterial ribosomal protein bL12 family.</text>
</comment>
<dbReference type="GO" id="GO:0003729">
    <property type="term" value="F:mRNA binding"/>
    <property type="evidence" value="ECO:0000318"/>
    <property type="project" value="GO_Central"/>
</dbReference>
<sequence>MIEIRIPEYPITEIKWKPENPKPRGKMKSICRSGFRLLSAVETSPAISVLRLYSFSSATEELEMIDQRRLPTDYDPSNFDPTEHRSPPTPRVFQLVDEISNLTLSEISDLSSILKRKLGMKESPTIAVMKAGTVGVGVVGGKAKKKEKEAEVEKTVFELKLESFEPAGKLKVIKEVRAITDLGLKEAKALVEKAPTIFKNGLSKEEAQQIAEKMNAVGAKVILV</sequence>
<gene>
    <name evidence="6" type="ORF">ZOSMA_460G00040</name>
</gene>
<keyword evidence="2 6" id="KW-0689">Ribosomal protein</keyword>
<dbReference type="SUPFAM" id="SSF54736">
    <property type="entry name" value="ClpS-like"/>
    <property type="match status" value="1"/>
</dbReference>
<dbReference type="InterPro" id="IPR036235">
    <property type="entry name" value="Ribosomal_bL12_oligo_N_sf"/>
</dbReference>
<evidence type="ECO:0000256" key="2">
    <source>
        <dbReference type="ARBA" id="ARBA00022980"/>
    </source>
</evidence>
<dbReference type="CDD" id="cd00387">
    <property type="entry name" value="Ribosomal_L7_L12"/>
    <property type="match status" value="1"/>
</dbReference>
<dbReference type="AlphaFoldDB" id="A0A0K9P068"/>
<dbReference type="SUPFAM" id="SSF48300">
    <property type="entry name" value="Ribosomal protein L7/12, oligomerisation (N-terminal) domain"/>
    <property type="match status" value="1"/>
</dbReference>
<dbReference type="HAMAP" id="MF_00368">
    <property type="entry name" value="Ribosomal_bL12"/>
    <property type="match status" value="1"/>
</dbReference>
<evidence type="ECO:0000259" key="5">
    <source>
        <dbReference type="Pfam" id="PF16320"/>
    </source>
</evidence>
<keyword evidence="3" id="KW-0687">Ribonucleoprotein</keyword>
<protein>
    <submittedName>
        <fullName evidence="6">Putative 50S ribosomal protein L7/L12</fullName>
    </submittedName>
</protein>
<evidence type="ECO:0000313" key="6">
    <source>
        <dbReference type="EMBL" id="KMZ62461.1"/>
    </source>
</evidence>
<dbReference type="Gene3D" id="3.30.1390.10">
    <property type="match status" value="1"/>
</dbReference>
<dbReference type="Gene3D" id="1.20.5.710">
    <property type="entry name" value="Single helix bin"/>
    <property type="match status" value="1"/>
</dbReference>
<evidence type="ECO:0000256" key="3">
    <source>
        <dbReference type="ARBA" id="ARBA00023274"/>
    </source>
</evidence>
<comment type="caution">
    <text evidence="6">The sequence shown here is derived from an EMBL/GenBank/DDBJ whole genome shotgun (WGS) entry which is preliminary data.</text>
</comment>
<dbReference type="PANTHER" id="PTHR45987">
    <property type="entry name" value="39S RIBOSOMAL PROTEIN L12"/>
    <property type="match status" value="1"/>
</dbReference>
<dbReference type="InterPro" id="IPR013823">
    <property type="entry name" value="Ribosomal_bL12_C"/>
</dbReference>
<dbReference type="GO" id="GO:0005840">
    <property type="term" value="C:ribosome"/>
    <property type="evidence" value="ECO:0007669"/>
    <property type="project" value="UniProtKB-KW"/>
</dbReference>
<dbReference type="OMA" id="DPTQHRS"/>
<dbReference type="InterPro" id="IPR008932">
    <property type="entry name" value="Ribosomal_bL12_oligo"/>
</dbReference>
<dbReference type="GO" id="GO:1990904">
    <property type="term" value="C:ribonucleoprotein complex"/>
    <property type="evidence" value="ECO:0007669"/>
    <property type="project" value="UniProtKB-KW"/>
</dbReference>
<dbReference type="Proteomes" id="UP000036987">
    <property type="component" value="Unassembled WGS sequence"/>
</dbReference>
<dbReference type="EMBL" id="LFYR01001352">
    <property type="protein sequence ID" value="KMZ62461.1"/>
    <property type="molecule type" value="Genomic_DNA"/>
</dbReference>